<gene>
    <name evidence="3" type="ORF">ATC1_11401</name>
</gene>
<evidence type="ECO:0000313" key="3">
    <source>
        <dbReference type="EMBL" id="GAP39466.1"/>
    </source>
</evidence>
<dbReference type="SUPFAM" id="SSF56601">
    <property type="entry name" value="beta-lactamase/transpeptidase-like"/>
    <property type="match status" value="1"/>
</dbReference>
<sequence length="493" mass="54778">MKKRNSVAILRWLSLILIFTTVLLLGLELILYSRMRSTFPSSLTMGGVPVGGLNATQAGERLVQAYGIPIELVYGNSLIQVRPSAIGFTLNLDTMLAAADIQRIKQEFWIGFWNFLWNTLPEPTPVPLSADISQERLTAYLQNEIVPRYDIPAREPIPEQGGSRFTQGEPGRELDIDQSVILITKALTSPTNRSVSLPYNKTLPSRASSQNLSYMIRQILLQNKFDGVAEFYIMDLEKRDEISFAYSNGQSVPSDIAFTAASTIKIPIMAYTYHYREEPLPNKIQKDLELMIEISENAPADDLLESVGGALAPLTLTENLNELGYKNTFLAGYFYNGAPLLKRYQTPANSRTDVNTNPDPYNQTTPAEISQILDDIYQCANYGGGALRAVFGDAIKQSECKYMLDLLSANKTAVLLEAGIPETTKIAHKHGWILESDGLIHCISDAGIVYSPNATYVFTMFFYDANQLVFDPVNVMASQISGVVYQFFNPNLG</sequence>
<dbReference type="InterPro" id="IPR000871">
    <property type="entry name" value="Beta-lactam_class-A"/>
</dbReference>
<accession>A0A0K8PA02</accession>
<evidence type="ECO:0000256" key="1">
    <source>
        <dbReference type="SAM" id="Phobius"/>
    </source>
</evidence>
<keyword evidence="4" id="KW-1185">Reference proteome</keyword>
<dbReference type="AlphaFoldDB" id="A0A0K8PA02"/>
<dbReference type="Gene3D" id="3.40.710.10">
    <property type="entry name" value="DD-peptidase/beta-lactamase superfamily"/>
    <property type="match status" value="1"/>
</dbReference>
<keyword evidence="1" id="KW-0472">Membrane</keyword>
<dbReference type="RefSeq" id="WP_062277858.1">
    <property type="nucleotide sequence ID" value="NZ_DF968179.1"/>
</dbReference>
<keyword evidence="1" id="KW-0812">Transmembrane</keyword>
<reference evidence="3" key="1">
    <citation type="journal article" date="2015" name="Genome Announc.">
        <title>Draft Genome Sequence of Anaerolineae Strain TC1, a Novel Isolate from a Methanogenic Wastewater Treatment System.</title>
        <authorList>
            <person name="Matsuura N."/>
            <person name="Tourlousse D.M."/>
            <person name="Sun L."/>
            <person name="Toyonaga M."/>
            <person name="Kuroda K."/>
            <person name="Ohashi A."/>
            <person name="Cruz R."/>
            <person name="Yamaguchi T."/>
            <person name="Sekiguchi Y."/>
        </authorList>
    </citation>
    <scope>NUCLEOTIDE SEQUENCE [LARGE SCALE GENOMIC DNA]</scope>
    <source>
        <strain evidence="3">TC1</strain>
    </source>
</reference>
<organism evidence="3">
    <name type="scientific">Flexilinea flocculi</name>
    <dbReference type="NCBI Taxonomy" id="1678840"/>
    <lineage>
        <taxon>Bacteria</taxon>
        <taxon>Bacillati</taxon>
        <taxon>Chloroflexota</taxon>
        <taxon>Anaerolineae</taxon>
        <taxon>Anaerolineales</taxon>
        <taxon>Anaerolineaceae</taxon>
        <taxon>Flexilinea</taxon>
    </lineage>
</organism>
<feature type="transmembrane region" description="Helical" evidence="1">
    <location>
        <begin position="12"/>
        <end position="32"/>
    </location>
</feature>
<dbReference type="OrthoDB" id="138826at2"/>
<dbReference type="STRING" id="1678840.ATC1_11401"/>
<dbReference type="EMBL" id="DF968179">
    <property type="protein sequence ID" value="GAP39466.1"/>
    <property type="molecule type" value="Genomic_DNA"/>
</dbReference>
<proteinExistence type="predicted"/>
<dbReference type="Pfam" id="PF13354">
    <property type="entry name" value="Beta-lactamase2"/>
    <property type="match status" value="1"/>
</dbReference>
<dbReference type="GO" id="GO:0008800">
    <property type="term" value="F:beta-lactamase activity"/>
    <property type="evidence" value="ECO:0007669"/>
    <property type="project" value="InterPro"/>
</dbReference>
<name>A0A0K8PA02_9CHLR</name>
<dbReference type="Proteomes" id="UP000053370">
    <property type="component" value="Unassembled WGS sequence"/>
</dbReference>
<dbReference type="PANTHER" id="PTHR35333">
    <property type="entry name" value="BETA-LACTAMASE"/>
    <property type="match status" value="1"/>
</dbReference>
<dbReference type="InterPro" id="IPR012338">
    <property type="entry name" value="Beta-lactam/transpept-like"/>
</dbReference>
<dbReference type="GO" id="GO:0046677">
    <property type="term" value="P:response to antibiotic"/>
    <property type="evidence" value="ECO:0007669"/>
    <property type="project" value="InterPro"/>
</dbReference>
<keyword evidence="1" id="KW-1133">Transmembrane helix</keyword>
<feature type="domain" description="Beta-lactamase class A catalytic" evidence="2">
    <location>
        <begin position="288"/>
        <end position="461"/>
    </location>
</feature>
<evidence type="ECO:0000259" key="2">
    <source>
        <dbReference type="Pfam" id="PF13354"/>
    </source>
</evidence>
<dbReference type="PANTHER" id="PTHR35333:SF3">
    <property type="entry name" value="BETA-LACTAMASE-TYPE TRANSPEPTIDASE FOLD CONTAINING PROTEIN"/>
    <property type="match status" value="1"/>
</dbReference>
<protein>
    <submittedName>
        <fullName evidence="3">Beta-lactamase class A</fullName>
    </submittedName>
</protein>
<dbReference type="GO" id="GO:0030655">
    <property type="term" value="P:beta-lactam antibiotic catabolic process"/>
    <property type="evidence" value="ECO:0007669"/>
    <property type="project" value="InterPro"/>
</dbReference>
<dbReference type="InterPro" id="IPR045155">
    <property type="entry name" value="Beta-lactam_cat"/>
</dbReference>
<evidence type="ECO:0000313" key="4">
    <source>
        <dbReference type="Proteomes" id="UP000053370"/>
    </source>
</evidence>